<evidence type="ECO:0000313" key="1">
    <source>
        <dbReference type="EMBL" id="GLR68450.1"/>
    </source>
</evidence>
<dbReference type="EMBL" id="BSOS01000090">
    <property type="protein sequence ID" value="GLR68450.1"/>
    <property type="molecule type" value="Genomic_DNA"/>
</dbReference>
<comment type="caution">
    <text evidence="1">The sequence shown here is derived from an EMBL/GenBank/DDBJ whole genome shotgun (WGS) entry which is preliminary data.</text>
</comment>
<evidence type="ECO:0008006" key="3">
    <source>
        <dbReference type="Google" id="ProtNLM"/>
    </source>
</evidence>
<sequence>MIHLIKLAVGVRDFAHLAALQASRATAGQPLRYQTRNLPKRADELCDGGSLYWVIGGIVQARQKILGVESATREDGSRCAVLLLAPVPVQVAGFAKKAFQGWRYLEPAEAPPDLAASGAQADEMPEDMRRALAGLGLL</sequence>
<protein>
    <recommendedName>
        <fullName evidence="3">DUF1489 family protein</fullName>
    </recommendedName>
</protein>
<dbReference type="InterPro" id="IPR008320">
    <property type="entry name" value="UCP032025"/>
</dbReference>
<evidence type="ECO:0000313" key="2">
    <source>
        <dbReference type="Proteomes" id="UP001156641"/>
    </source>
</evidence>
<organism evidence="1 2">
    <name type="scientific">Acidocella aquatica</name>
    <dbReference type="NCBI Taxonomy" id="1922313"/>
    <lineage>
        <taxon>Bacteria</taxon>
        <taxon>Pseudomonadati</taxon>
        <taxon>Pseudomonadota</taxon>
        <taxon>Alphaproteobacteria</taxon>
        <taxon>Acetobacterales</taxon>
        <taxon>Acidocellaceae</taxon>
        <taxon>Acidocella</taxon>
    </lineage>
</organism>
<reference evidence="2" key="1">
    <citation type="journal article" date="2019" name="Int. J. Syst. Evol. Microbiol.">
        <title>The Global Catalogue of Microorganisms (GCM) 10K type strain sequencing project: providing services to taxonomists for standard genome sequencing and annotation.</title>
        <authorList>
            <consortium name="The Broad Institute Genomics Platform"/>
            <consortium name="The Broad Institute Genome Sequencing Center for Infectious Disease"/>
            <person name="Wu L."/>
            <person name="Ma J."/>
        </authorList>
    </citation>
    <scope>NUCLEOTIDE SEQUENCE [LARGE SCALE GENOMIC DNA]</scope>
    <source>
        <strain evidence="2">NBRC 112502</strain>
    </source>
</reference>
<gene>
    <name evidence="1" type="ORF">GCM10010909_31310</name>
</gene>
<keyword evidence="2" id="KW-1185">Reference proteome</keyword>
<name>A0ABQ6AEH2_9PROT</name>
<dbReference type="PIRSF" id="PIRSF032025">
    <property type="entry name" value="UCP032025"/>
    <property type="match status" value="1"/>
</dbReference>
<dbReference type="Pfam" id="PF07370">
    <property type="entry name" value="DUF1489"/>
    <property type="match status" value="1"/>
</dbReference>
<dbReference type="RefSeq" id="WP_284259297.1">
    <property type="nucleotide sequence ID" value="NZ_BSOS01000090.1"/>
</dbReference>
<dbReference type="Proteomes" id="UP001156641">
    <property type="component" value="Unassembled WGS sequence"/>
</dbReference>
<proteinExistence type="predicted"/>
<accession>A0ABQ6AEH2</accession>